<feature type="transmembrane region" description="Helical" evidence="6">
    <location>
        <begin position="146"/>
        <end position="166"/>
    </location>
</feature>
<evidence type="ECO:0000256" key="1">
    <source>
        <dbReference type="ARBA" id="ARBA00004141"/>
    </source>
</evidence>
<proteinExistence type="inferred from homology"/>
<gene>
    <name evidence="7" type="ORF">BT62DRAFT_993601</name>
</gene>
<comment type="similarity">
    <text evidence="2">Belongs to the OXA1/ALB3/YidC family.</text>
</comment>
<evidence type="ECO:0000256" key="4">
    <source>
        <dbReference type="ARBA" id="ARBA00022989"/>
    </source>
</evidence>
<evidence type="ECO:0000256" key="2">
    <source>
        <dbReference type="ARBA" id="ARBA00009877"/>
    </source>
</evidence>
<dbReference type="GeneID" id="66112716"/>
<keyword evidence="3 6" id="KW-0812">Transmembrane</keyword>
<dbReference type="AlphaFoldDB" id="A0A9P8ATM1"/>
<reference evidence="7" key="1">
    <citation type="submission" date="2020-11" db="EMBL/GenBank/DDBJ databases">
        <title>Adaptations for nitrogen fixation in a non-lichenized fungal sporocarp promotes dispersal by wood-feeding termites.</title>
        <authorList>
            <consortium name="DOE Joint Genome Institute"/>
            <person name="Koch R.A."/>
            <person name="Yoon G."/>
            <person name="Arayal U."/>
            <person name="Lail K."/>
            <person name="Amirebrahimi M."/>
            <person name="Labutti K."/>
            <person name="Lipzen A."/>
            <person name="Riley R."/>
            <person name="Barry K."/>
            <person name="Henrissat B."/>
            <person name="Grigoriev I.V."/>
            <person name="Herr J.R."/>
            <person name="Aime M.C."/>
        </authorList>
    </citation>
    <scope>NUCLEOTIDE SEQUENCE</scope>
    <source>
        <strain evidence="7">MCA 3950</strain>
    </source>
</reference>
<dbReference type="Proteomes" id="UP000812287">
    <property type="component" value="Unassembled WGS sequence"/>
</dbReference>
<protein>
    <recommendedName>
        <fullName evidence="9">Mitochondrial inner membrane protein OXA1L</fullName>
    </recommendedName>
</protein>
<keyword evidence="8" id="KW-1185">Reference proteome</keyword>
<dbReference type="PANTHER" id="PTHR12428">
    <property type="entry name" value="OXA1"/>
    <property type="match status" value="1"/>
</dbReference>
<dbReference type="EMBL" id="MU250532">
    <property type="protein sequence ID" value="KAG7447350.1"/>
    <property type="molecule type" value="Genomic_DNA"/>
</dbReference>
<dbReference type="GO" id="GO:0005743">
    <property type="term" value="C:mitochondrial inner membrane"/>
    <property type="evidence" value="ECO:0007669"/>
    <property type="project" value="UniProtKB-SubCell"/>
</dbReference>
<organism evidence="7 8">
    <name type="scientific">Guyanagaster necrorhizus</name>
    <dbReference type="NCBI Taxonomy" id="856835"/>
    <lineage>
        <taxon>Eukaryota</taxon>
        <taxon>Fungi</taxon>
        <taxon>Dikarya</taxon>
        <taxon>Basidiomycota</taxon>
        <taxon>Agaricomycotina</taxon>
        <taxon>Agaricomycetes</taxon>
        <taxon>Agaricomycetidae</taxon>
        <taxon>Agaricales</taxon>
        <taxon>Marasmiineae</taxon>
        <taxon>Physalacriaceae</taxon>
        <taxon>Guyanagaster</taxon>
    </lineage>
</organism>
<comment type="caution">
    <text evidence="7">The sequence shown here is derived from an EMBL/GenBank/DDBJ whole genome shotgun (WGS) entry which is preliminary data.</text>
</comment>
<dbReference type="PANTHER" id="PTHR12428:SF66">
    <property type="entry name" value="MITOCHONDRIAL INNER MEMBRANE PROTEIN OXA1L"/>
    <property type="match status" value="1"/>
</dbReference>
<evidence type="ECO:0000313" key="7">
    <source>
        <dbReference type="EMBL" id="KAG7447350.1"/>
    </source>
</evidence>
<evidence type="ECO:0000256" key="6">
    <source>
        <dbReference type="SAM" id="Phobius"/>
    </source>
</evidence>
<dbReference type="GO" id="GO:0032977">
    <property type="term" value="F:membrane insertase activity"/>
    <property type="evidence" value="ECO:0007669"/>
    <property type="project" value="InterPro"/>
</dbReference>
<evidence type="ECO:0008006" key="9">
    <source>
        <dbReference type="Google" id="ProtNLM"/>
    </source>
</evidence>
<keyword evidence="4 6" id="KW-1133">Transmembrane helix</keyword>
<dbReference type="GO" id="GO:0032979">
    <property type="term" value="P:protein insertion into mitochondrial inner membrane from matrix"/>
    <property type="evidence" value="ECO:0007669"/>
    <property type="project" value="TreeGrafter"/>
</dbReference>
<name>A0A9P8ATM1_9AGAR</name>
<sequence length="394" mass="43094">MIRFTRGAVNVRLYSKRIPNARLLPPLIQSPSLKFERQARTFSPVSRNFSLWPSFSSKTPTSQPPEPLSTDVVDTSIPAAEVLPSTPSEIFAFPETIPSDLVETTTAVIAPLQPGDLASMGLAAYTPAGAYQAFLEYLNYTTGLPWFWTIVAGAAIMRTFVIPFTIGSMRQTALMPAVTKEVAPLRDEMQLAAASGDRQRQMQIYLAMRDVQRKHGISLGKTFSGIFSQMLVSVSAFLGVNGMCQLPVPQLTQSGVSWVTDLTVMPPTSMSVAFASMVLVQTMLASREQDPKDPKAKTMKMLAAAAPVLSYWGITHFELSAGTVVSMFAFSFVHIIQTVILQIPPIRALVGLPPLPSRANPKILEEIPVIPQKIEEFPDRVGTVDLTWNINSKP</sequence>
<dbReference type="RefSeq" id="XP_043040850.1">
    <property type="nucleotide sequence ID" value="XM_043190419.1"/>
</dbReference>
<evidence type="ECO:0000313" key="8">
    <source>
        <dbReference type="Proteomes" id="UP000812287"/>
    </source>
</evidence>
<comment type="subcellular location">
    <subcellularLocation>
        <location evidence="1">Membrane</location>
        <topology evidence="1">Multi-pass membrane protein</topology>
    </subcellularLocation>
</comment>
<dbReference type="InterPro" id="IPR001708">
    <property type="entry name" value="YidC/ALB3/OXA1/COX18"/>
</dbReference>
<accession>A0A9P8ATM1</accession>
<evidence type="ECO:0000256" key="5">
    <source>
        <dbReference type="ARBA" id="ARBA00023136"/>
    </source>
</evidence>
<evidence type="ECO:0000256" key="3">
    <source>
        <dbReference type="ARBA" id="ARBA00022692"/>
    </source>
</evidence>
<keyword evidence="5 6" id="KW-0472">Membrane</keyword>
<dbReference type="OrthoDB" id="2148490at2759"/>